<dbReference type="PANTHER" id="PTHR33164:SF43">
    <property type="entry name" value="HTH-TYPE TRANSCRIPTIONAL REPRESSOR YETL"/>
    <property type="match status" value="1"/>
</dbReference>
<dbReference type="PANTHER" id="PTHR33164">
    <property type="entry name" value="TRANSCRIPTIONAL REGULATOR, MARR FAMILY"/>
    <property type="match status" value="1"/>
</dbReference>
<evidence type="ECO:0000259" key="1">
    <source>
        <dbReference type="PROSITE" id="PS50995"/>
    </source>
</evidence>
<dbReference type="Pfam" id="PF01047">
    <property type="entry name" value="MarR"/>
    <property type="match status" value="1"/>
</dbReference>
<keyword evidence="3" id="KW-1185">Reference proteome</keyword>
<reference evidence="2" key="1">
    <citation type="submission" date="2023-07" db="EMBL/GenBank/DDBJ databases">
        <authorList>
            <person name="Kim M.K."/>
        </authorList>
    </citation>
    <scope>NUCLEOTIDE SEQUENCE</scope>
    <source>
        <strain evidence="2">CA1-15</strain>
    </source>
</reference>
<comment type="caution">
    <text evidence="2">The sequence shown here is derived from an EMBL/GenBank/DDBJ whole genome shotgun (WGS) entry which is preliminary data.</text>
</comment>
<dbReference type="PROSITE" id="PS50995">
    <property type="entry name" value="HTH_MARR_2"/>
    <property type="match status" value="1"/>
</dbReference>
<name>A0ABT9A2Q7_9SPHN</name>
<evidence type="ECO:0000313" key="3">
    <source>
        <dbReference type="Proteomes" id="UP001176468"/>
    </source>
</evidence>
<organism evidence="2 3">
    <name type="scientific">Sphingomonas immobilis</name>
    <dbReference type="NCBI Taxonomy" id="3063997"/>
    <lineage>
        <taxon>Bacteria</taxon>
        <taxon>Pseudomonadati</taxon>
        <taxon>Pseudomonadota</taxon>
        <taxon>Alphaproteobacteria</taxon>
        <taxon>Sphingomonadales</taxon>
        <taxon>Sphingomonadaceae</taxon>
        <taxon>Sphingomonas</taxon>
    </lineage>
</organism>
<dbReference type="InterPro" id="IPR039422">
    <property type="entry name" value="MarR/SlyA-like"/>
</dbReference>
<dbReference type="PRINTS" id="PR00598">
    <property type="entry name" value="HTHMARR"/>
</dbReference>
<dbReference type="EMBL" id="JAUQSZ010000013">
    <property type="protein sequence ID" value="MDO7844126.1"/>
    <property type="molecule type" value="Genomic_DNA"/>
</dbReference>
<gene>
    <name evidence="2" type="ORF">Q5H94_17495</name>
</gene>
<dbReference type="InterPro" id="IPR036388">
    <property type="entry name" value="WH-like_DNA-bd_sf"/>
</dbReference>
<accession>A0ABT9A2Q7</accession>
<dbReference type="InterPro" id="IPR000835">
    <property type="entry name" value="HTH_MarR-typ"/>
</dbReference>
<protein>
    <submittedName>
        <fullName evidence="2">MarR family transcriptional regulator</fullName>
    </submittedName>
</protein>
<sequence length="146" mass="16136">MRRIDKDARALIEGRLERADVDISFNQWIALKVIRDGVVATAGDLSHELNITTGATTRMIDTMEESGWIARTRSGTDRRVVGLRLTDAGQATIDAVAPIVVGTWNDLITDFSRAEVDQFIALLTRLYNAAEAQLGKETRHLKDAAE</sequence>
<dbReference type="SMART" id="SM00347">
    <property type="entry name" value="HTH_MARR"/>
    <property type="match status" value="1"/>
</dbReference>
<dbReference type="RefSeq" id="WP_304562586.1">
    <property type="nucleotide sequence ID" value="NZ_JAUQSZ010000013.1"/>
</dbReference>
<evidence type="ECO:0000313" key="2">
    <source>
        <dbReference type="EMBL" id="MDO7844126.1"/>
    </source>
</evidence>
<feature type="domain" description="HTH marR-type" evidence="1">
    <location>
        <begin position="1"/>
        <end position="128"/>
    </location>
</feature>
<dbReference type="SUPFAM" id="SSF46785">
    <property type="entry name" value="Winged helix' DNA-binding domain"/>
    <property type="match status" value="1"/>
</dbReference>
<dbReference type="Gene3D" id="1.10.10.10">
    <property type="entry name" value="Winged helix-like DNA-binding domain superfamily/Winged helix DNA-binding domain"/>
    <property type="match status" value="1"/>
</dbReference>
<dbReference type="Proteomes" id="UP001176468">
    <property type="component" value="Unassembled WGS sequence"/>
</dbReference>
<proteinExistence type="predicted"/>
<dbReference type="InterPro" id="IPR036390">
    <property type="entry name" value="WH_DNA-bd_sf"/>
</dbReference>